<evidence type="ECO:0000256" key="1">
    <source>
        <dbReference type="SAM" id="MobiDB-lite"/>
    </source>
</evidence>
<proteinExistence type="predicted"/>
<name>A0A381PFF7_9ZZZZ</name>
<dbReference type="EMBL" id="UINC01000967">
    <property type="protein sequence ID" value="SUZ65751.1"/>
    <property type="molecule type" value="Genomic_DNA"/>
</dbReference>
<reference evidence="2" key="1">
    <citation type="submission" date="2018-05" db="EMBL/GenBank/DDBJ databases">
        <authorList>
            <person name="Lanie J.A."/>
            <person name="Ng W.-L."/>
            <person name="Kazmierczak K.M."/>
            <person name="Andrzejewski T.M."/>
            <person name="Davidsen T.M."/>
            <person name="Wayne K.J."/>
            <person name="Tettelin H."/>
            <person name="Glass J.I."/>
            <person name="Rusch D."/>
            <person name="Podicherti R."/>
            <person name="Tsui H.-C.T."/>
            <person name="Winkler M.E."/>
        </authorList>
    </citation>
    <scope>NUCLEOTIDE SEQUENCE</scope>
</reference>
<accession>A0A381PFF7</accession>
<dbReference type="AlphaFoldDB" id="A0A381PFF7"/>
<protein>
    <submittedName>
        <fullName evidence="2">Uncharacterized protein</fullName>
    </submittedName>
</protein>
<evidence type="ECO:0000313" key="2">
    <source>
        <dbReference type="EMBL" id="SUZ65751.1"/>
    </source>
</evidence>
<feature type="region of interest" description="Disordered" evidence="1">
    <location>
        <begin position="1"/>
        <end position="25"/>
    </location>
</feature>
<organism evidence="2">
    <name type="scientific">marine metagenome</name>
    <dbReference type="NCBI Taxonomy" id="408172"/>
    <lineage>
        <taxon>unclassified sequences</taxon>
        <taxon>metagenomes</taxon>
        <taxon>ecological metagenomes</taxon>
    </lineage>
</organism>
<sequence length="25" mass="2819">MDLRRDALTNGPDEDDRNIDPDAGF</sequence>
<gene>
    <name evidence="2" type="ORF">METZ01_LOCUS18605</name>
</gene>